<evidence type="ECO:0000313" key="4">
    <source>
        <dbReference type="Proteomes" id="UP000887578"/>
    </source>
</evidence>
<dbReference type="InterPro" id="IPR051962">
    <property type="entry name" value="Cuticlin"/>
</dbReference>
<accession>A0A914QYR4</accession>
<dbReference type="PROSITE" id="PS51034">
    <property type="entry name" value="ZP_2"/>
    <property type="match status" value="1"/>
</dbReference>
<organism evidence="4 5">
    <name type="scientific">Panagrolaimus davidi</name>
    <dbReference type="NCBI Taxonomy" id="227884"/>
    <lineage>
        <taxon>Eukaryota</taxon>
        <taxon>Metazoa</taxon>
        <taxon>Ecdysozoa</taxon>
        <taxon>Nematoda</taxon>
        <taxon>Chromadorea</taxon>
        <taxon>Rhabditida</taxon>
        <taxon>Tylenchina</taxon>
        <taxon>Panagrolaimomorpha</taxon>
        <taxon>Panagrolaimoidea</taxon>
        <taxon>Panagrolaimidae</taxon>
        <taxon>Panagrolaimus</taxon>
    </lineage>
</organism>
<keyword evidence="4" id="KW-1185">Reference proteome</keyword>
<evidence type="ECO:0000256" key="1">
    <source>
        <dbReference type="ARBA" id="ARBA00022729"/>
    </source>
</evidence>
<keyword evidence="1" id="KW-0732">Signal</keyword>
<evidence type="ECO:0000259" key="3">
    <source>
        <dbReference type="PROSITE" id="PS51034"/>
    </source>
</evidence>
<dbReference type="PANTHER" id="PTHR22907">
    <property type="entry name" value="GH04558P"/>
    <property type="match status" value="1"/>
</dbReference>
<dbReference type="Proteomes" id="UP000887578">
    <property type="component" value="Unplaced"/>
</dbReference>
<keyword evidence="2" id="KW-0472">Membrane</keyword>
<dbReference type="InterPro" id="IPR001507">
    <property type="entry name" value="ZP_dom"/>
</dbReference>
<sequence>MMMPIQQMLFQVQVPSNSILLPTIEFNLELVPNDDSKTFEILSDHDVGYGQSYTMNISFKSEYDKNEYGNRFRATHCVAEADDTAVELVDSHGCSINKKLMTDFVYKNGYATAKIPSMFRFPNSKTMKLECKLSICQEIQPSCDRKMDDPIIAEVEDAEMIAHLLGMDDESVQSAVTDPMQSVDEKPTKSTSTIVHVLDRREIPLRNDVTTKPGNGITSAECFASDEILSLYAILFGLALALALSVVLNIWCCLCCRKKKAEKEKRRKSYLFQNECWITGNPTVEITKDVNRKLF</sequence>
<name>A0A914QYR4_9BILA</name>
<feature type="transmembrane region" description="Helical" evidence="2">
    <location>
        <begin position="229"/>
        <end position="256"/>
    </location>
</feature>
<proteinExistence type="predicted"/>
<dbReference type="PANTHER" id="PTHR22907:SF54">
    <property type="entry name" value="GH04558P"/>
    <property type="match status" value="1"/>
</dbReference>
<dbReference type="AlphaFoldDB" id="A0A914QYR4"/>
<evidence type="ECO:0000256" key="2">
    <source>
        <dbReference type="SAM" id="Phobius"/>
    </source>
</evidence>
<reference evidence="5" key="1">
    <citation type="submission" date="2022-11" db="UniProtKB">
        <authorList>
            <consortium name="WormBaseParasite"/>
        </authorList>
    </citation>
    <scope>IDENTIFICATION</scope>
</reference>
<dbReference type="WBParaSite" id="PDA_v2.g9474.t1">
    <property type="protein sequence ID" value="PDA_v2.g9474.t1"/>
    <property type="gene ID" value="PDA_v2.g9474"/>
</dbReference>
<keyword evidence="2" id="KW-0812">Transmembrane</keyword>
<protein>
    <submittedName>
        <fullName evidence="5">ZP domain-containing protein</fullName>
    </submittedName>
</protein>
<feature type="domain" description="ZP" evidence="3">
    <location>
        <begin position="1"/>
        <end position="150"/>
    </location>
</feature>
<evidence type="ECO:0000313" key="5">
    <source>
        <dbReference type="WBParaSite" id="PDA_v2.g9474.t1"/>
    </source>
</evidence>
<keyword evidence="2" id="KW-1133">Transmembrane helix</keyword>